<evidence type="ECO:0000256" key="3">
    <source>
        <dbReference type="ARBA" id="ARBA00023163"/>
    </source>
</evidence>
<dbReference type="GO" id="GO:0043565">
    <property type="term" value="F:sequence-specific DNA binding"/>
    <property type="evidence" value="ECO:0007669"/>
    <property type="project" value="InterPro"/>
</dbReference>
<gene>
    <name evidence="5" type="ORF">AWW68_12720</name>
</gene>
<dbReference type="InterPro" id="IPR009057">
    <property type="entry name" value="Homeodomain-like_sf"/>
</dbReference>
<keyword evidence="3" id="KW-0804">Transcription</keyword>
<dbReference type="OrthoDB" id="9793451at2"/>
<dbReference type="GO" id="GO:0003700">
    <property type="term" value="F:DNA-binding transcription factor activity"/>
    <property type="evidence" value="ECO:0007669"/>
    <property type="project" value="InterPro"/>
</dbReference>
<dbReference type="Proteomes" id="UP000075606">
    <property type="component" value="Unassembled WGS sequence"/>
</dbReference>
<keyword evidence="6" id="KW-1185">Reference proteome</keyword>
<dbReference type="Pfam" id="PF12833">
    <property type="entry name" value="HTH_18"/>
    <property type="match status" value="1"/>
</dbReference>
<dbReference type="RefSeq" id="WP_068221976.1">
    <property type="nucleotide sequence ID" value="NZ_CP139724.1"/>
</dbReference>
<evidence type="ECO:0000259" key="4">
    <source>
        <dbReference type="PROSITE" id="PS01124"/>
    </source>
</evidence>
<dbReference type="Gene3D" id="1.10.10.60">
    <property type="entry name" value="Homeodomain-like"/>
    <property type="match status" value="1"/>
</dbReference>
<reference evidence="5 6" key="1">
    <citation type="submission" date="2016-01" db="EMBL/GenBank/DDBJ databases">
        <title>Genome sequencing of Roseivirga spongicola UST030701-084.</title>
        <authorList>
            <person name="Selvaratnam C."/>
            <person name="Thevarajoo S."/>
            <person name="Goh K.M."/>
            <person name="Ee R."/>
            <person name="Chan K.-G."/>
            <person name="Chong C.S."/>
        </authorList>
    </citation>
    <scope>NUCLEOTIDE SEQUENCE [LARGE SCALE GENOMIC DNA]</scope>
    <source>
        <strain evidence="5 6">UST030701-084</strain>
    </source>
</reference>
<dbReference type="PRINTS" id="PR00032">
    <property type="entry name" value="HTHARAC"/>
</dbReference>
<evidence type="ECO:0000256" key="2">
    <source>
        <dbReference type="ARBA" id="ARBA00023125"/>
    </source>
</evidence>
<protein>
    <recommendedName>
        <fullName evidence="4">HTH araC/xylS-type domain-containing protein</fullName>
    </recommendedName>
</protein>
<dbReference type="STRING" id="333140.AWW68_12720"/>
<dbReference type="AlphaFoldDB" id="A0A150X4C0"/>
<keyword evidence="1" id="KW-0805">Transcription regulation</keyword>
<dbReference type="PROSITE" id="PS01124">
    <property type="entry name" value="HTH_ARAC_FAMILY_2"/>
    <property type="match status" value="1"/>
</dbReference>
<dbReference type="SMART" id="SM00342">
    <property type="entry name" value="HTH_ARAC"/>
    <property type="match status" value="1"/>
</dbReference>
<evidence type="ECO:0000256" key="1">
    <source>
        <dbReference type="ARBA" id="ARBA00023015"/>
    </source>
</evidence>
<organism evidence="5 6">
    <name type="scientific">Roseivirga spongicola</name>
    <dbReference type="NCBI Taxonomy" id="333140"/>
    <lineage>
        <taxon>Bacteria</taxon>
        <taxon>Pseudomonadati</taxon>
        <taxon>Bacteroidota</taxon>
        <taxon>Cytophagia</taxon>
        <taxon>Cytophagales</taxon>
        <taxon>Roseivirgaceae</taxon>
        <taxon>Roseivirga</taxon>
    </lineage>
</organism>
<dbReference type="SUPFAM" id="SSF51215">
    <property type="entry name" value="Regulatory protein AraC"/>
    <property type="match status" value="1"/>
</dbReference>
<comment type="caution">
    <text evidence="5">The sequence shown here is derived from an EMBL/GenBank/DDBJ whole genome shotgun (WGS) entry which is preliminary data.</text>
</comment>
<dbReference type="Pfam" id="PF02311">
    <property type="entry name" value="AraC_binding"/>
    <property type="match status" value="1"/>
</dbReference>
<feature type="domain" description="HTH araC/xylS-type" evidence="4">
    <location>
        <begin position="189"/>
        <end position="287"/>
    </location>
</feature>
<sequence length="290" mass="33826">MENIPILHLDQFLLSGGNGVYINDLKTHLLDHHNKISHPHKHNFYLNVLFTHGEGIHEIDFNEFEVKPGSFFVMAPGQVHHWELSDDVKGFVFLHSKEFFMLRDSEFELDEFPFFYSKQNTPEIVLDGEAFSSVHDLCHNLLQEYKASHEYKALKIHSLITLVYIALTRAYSPTNHKVKRNSHYDSTIRTLEHLVEISYKDEKGPSYYADQLNITLKHLNRICNHVLGTSVSQVITARVLLEAKRLLMFRDLSIAEVANQLGYSDYSYFSRLFKKHTTQTPQQFRKGYIQ</sequence>
<dbReference type="InterPro" id="IPR020449">
    <property type="entry name" value="Tscrpt_reg_AraC-type_HTH"/>
</dbReference>
<dbReference type="InterPro" id="IPR018060">
    <property type="entry name" value="HTH_AraC"/>
</dbReference>
<dbReference type="PANTHER" id="PTHR43280:SF32">
    <property type="entry name" value="TRANSCRIPTIONAL REGULATORY PROTEIN"/>
    <property type="match status" value="1"/>
</dbReference>
<accession>A0A150X4C0</accession>
<dbReference type="InterPro" id="IPR003313">
    <property type="entry name" value="AraC-bd"/>
</dbReference>
<dbReference type="EMBL" id="LRPC01000028">
    <property type="protein sequence ID" value="KYG73547.1"/>
    <property type="molecule type" value="Genomic_DNA"/>
</dbReference>
<evidence type="ECO:0000313" key="6">
    <source>
        <dbReference type="Proteomes" id="UP000075606"/>
    </source>
</evidence>
<keyword evidence="2" id="KW-0238">DNA-binding</keyword>
<dbReference type="SUPFAM" id="SSF46689">
    <property type="entry name" value="Homeodomain-like"/>
    <property type="match status" value="1"/>
</dbReference>
<proteinExistence type="predicted"/>
<evidence type="ECO:0000313" key="5">
    <source>
        <dbReference type="EMBL" id="KYG73547.1"/>
    </source>
</evidence>
<dbReference type="Gene3D" id="2.60.120.10">
    <property type="entry name" value="Jelly Rolls"/>
    <property type="match status" value="1"/>
</dbReference>
<dbReference type="InterPro" id="IPR014710">
    <property type="entry name" value="RmlC-like_jellyroll"/>
</dbReference>
<dbReference type="PANTHER" id="PTHR43280">
    <property type="entry name" value="ARAC-FAMILY TRANSCRIPTIONAL REGULATOR"/>
    <property type="match status" value="1"/>
</dbReference>
<name>A0A150X4C0_9BACT</name>
<dbReference type="InterPro" id="IPR037923">
    <property type="entry name" value="HTH-like"/>
</dbReference>